<name>A0AB34JVI6_PRYPA</name>
<feature type="domain" description="FAM194 C-terminal" evidence="2">
    <location>
        <begin position="10"/>
        <end position="152"/>
    </location>
</feature>
<dbReference type="InterPro" id="IPR036249">
    <property type="entry name" value="Thioredoxin-like_sf"/>
</dbReference>
<sequence>MVVELLPPRKYPGGTNFLVYSADGGSFAYYPSGRMAAAYERMGGGFYTYFYADDKAGTTLLAIDPRGCGYAAFPNGKPRLTSQKTGGVLVDDKGMIVRSWTQFKPLTGPPIEFELSPHLHLSFQSRQLIRAKLSCHGLSQEYELGDVQKMATESYLTKSVGVVKMGPERGKQILDIDQCRQAAQENRARRASTSAGEMGPAKKCNITPDFMQKHPPLREVVTRTDELQRSVKEGKWDVEVFVSKAKLQATLSDDFPSLKFGDSLKGDRYSQKLDNMPALQPDTLEALLKETSVDGRPLPLSASIKAASGRFRPDHGFHYKTIRKRLKLLKDRSFDHFIQSEVPQGTLAVVCCLAGWLPQCRKAEPALELLNGELHAEAVAGEGTKPVADFLLYKFDMSESRLLRDRYNITTLPMYLMYFNGKLCYASNTFKGVGTTMNDLRAQVRDTREAAQRGIFLPDDFKFGLTSNKFTESFQETLAGISTTLAGVNSNLGKRT</sequence>
<comment type="caution">
    <text evidence="3">The sequence shown here is derived from an EMBL/GenBank/DDBJ whole genome shotgun (WGS) entry which is preliminary data.</text>
</comment>
<dbReference type="CDD" id="cd02947">
    <property type="entry name" value="TRX_family"/>
    <property type="match status" value="1"/>
</dbReference>
<evidence type="ECO:0000256" key="1">
    <source>
        <dbReference type="SAM" id="MobiDB-lite"/>
    </source>
</evidence>
<protein>
    <recommendedName>
        <fullName evidence="2">FAM194 C-terminal domain-containing protein</fullName>
    </recommendedName>
</protein>
<dbReference type="PANTHER" id="PTHR23093:SF16">
    <property type="entry name" value="FAM194 C-TERMINAL DOMAIN-CONTAINING PROTEIN"/>
    <property type="match status" value="1"/>
</dbReference>
<dbReference type="PANTHER" id="PTHR23093">
    <property type="entry name" value="SIMILAR TO CHROMOSOME 3 OPEN READING FRAME 20"/>
    <property type="match status" value="1"/>
</dbReference>
<gene>
    <name evidence="3" type="ORF">AB1Y20_019594</name>
</gene>
<dbReference type="Proteomes" id="UP001515480">
    <property type="component" value="Unassembled WGS sequence"/>
</dbReference>
<dbReference type="SUPFAM" id="SSF52833">
    <property type="entry name" value="Thioredoxin-like"/>
    <property type="match status" value="1"/>
</dbReference>
<dbReference type="InterPro" id="IPR029281">
    <property type="entry name" value="FAM194_C"/>
</dbReference>
<reference evidence="3 4" key="1">
    <citation type="journal article" date="2024" name="Science">
        <title>Giant polyketide synthase enzymes in the biosynthesis of giant marine polyether toxins.</title>
        <authorList>
            <person name="Fallon T.R."/>
            <person name="Shende V.V."/>
            <person name="Wierzbicki I.H."/>
            <person name="Pendleton A.L."/>
            <person name="Watervoot N.F."/>
            <person name="Auber R.P."/>
            <person name="Gonzalez D.J."/>
            <person name="Wisecaver J.H."/>
            <person name="Moore B.S."/>
        </authorList>
    </citation>
    <scope>NUCLEOTIDE SEQUENCE [LARGE SCALE GENOMIC DNA]</scope>
    <source>
        <strain evidence="3 4">12B1</strain>
    </source>
</reference>
<dbReference type="Pfam" id="PF14977">
    <property type="entry name" value="FAM194"/>
    <property type="match status" value="1"/>
</dbReference>
<keyword evidence="4" id="KW-1185">Reference proteome</keyword>
<dbReference type="Gene3D" id="3.40.30.10">
    <property type="entry name" value="Glutaredoxin"/>
    <property type="match status" value="1"/>
</dbReference>
<feature type="region of interest" description="Disordered" evidence="1">
    <location>
        <begin position="189"/>
        <end position="210"/>
    </location>
</feature>
<organism evidence="3 4">
    <name type="scientific">Prymnesium parvum</name>
    <name type="common">Toxic golden alga</name>
    <dbReference type="NCBI Taxonomy" id="97485"/>
    <lineage>
        <taxon>Eukaryota</taxon>
        <taxon>Haptista</taxon>
        <taxon>Haptophyta</taxon>
        <taxon>Prymnesiophyceae</taxon>
        <taxon>Prymnesiales</taxon>
        <taxon>Prymnesiaceae</taxon>
        <taxon>Prymnesium</taxon>
    </lineage>
</organism>
<accession>A0AB34JVI6</accession>
<proteinExistence type="predicted"/>
<evidence type="ECO:0000313" key="4">
    <source>
        <dbReference type="Proteomes" id="UP001515480"/>
    </source>
</evidence>
<dbReference type="AlphaFoldDB" id="A0AB34JVI6"/>
<dbReference type="EMBL" id="JBGBPQ010000005">
    <property type="protein sequence ID" value="KAL1524710.1"/>
    <property type="molecule type" value="Genomic_DNA"/>
</dbReference>
<evidence type="ECO:0000313" key="3">
    <source>
        <dbReference type="EMBL" id="KAL1524710.1"/>
    </source>
</evidence>
<evidence type="ECO:0000259" key="2">
    <source>
        <dbReference type="Pfam" id="PF14977"/>
    </source>
</evidence>